<evidence type="ECO:0000313" key="14">
    <source>
        <dbReference type="EMBL" id="QDU76288.1"/>
    </source>
</evidence>
<dbReference type="HAMAP" id="MF_00185">
    <property type="entry name" value="IPP_trans"/>
    <property type="match status" value="1"/>
</dbReference>
<evidence type="ECO:0000256" key="10">
    <source>
        <dbReference type="HAMAP-Rule" id="MF_00185"/>
    </source>
</evidence>
<evidence type="ECO:0000256" key="3">
    <source>
        <dbReference type="ARBA" id="ARBA00005842"/>
    </source>
</evidence>
<dbReference type="PANTHER" id="PTHR11088">
    <property type="entry name" value="TRNA DIMETHYLALLYLTRANSFERASE"/>
    <property type="match status" value="1"/>
</dbReference>
<dbReference type="SUPFAM" id="SSF52540">
    <property type="entry name" value="P-loop containing nucleoside triphosphate hydrolases"/>
    <property type="match status" value="2"/>
</dbReference>
<reference evidence="15" key="1">
    <citation type="submission" date="2019-02" db="EMBL/GenBank/DDBJ databases">
        <title>Deep-cultivation of Planctomycetes and their phenomic and genomic characterization uncovers novel biology.</title>
        <authorList>
            <person name="Wiegand S."/>
            <person name="Jogler M."/>
            <person name="Boedeker C."/>
            <person name="Pinto D."/>
            <person name="Vollmers J."/>
            <person name="Rivas-Marin E."/>
            <person name="Kohn T."/>
            <person name="Peeters S.H."/>
            <person name="Heuer A."/>
            <person name="Rast P."/>
            <person name="Oberbeckmann S."/>
            <person name="Bunk B."/>
            <person name="Jeske O."/>
            <person name="Meyerdierks A."/>
            <person name="Storesund J.E."/>
            <person name="Kallscheuer N."/>
            <person name="Luecker S."/>
            <person name="Lage O.M."/>
            <person name="Pohl T."/>
            <person name="Merkel B.J."/>
            <person name="Hornburger P."/>
            <person name="Mueller R.-W."/>
            <person name="Bruemmer F."/>
            <person name="Labrenz M."/>
            <person name="Spormann A.M."/>
            <person name="Op den Camp H."/>
            <person name="Overmann J."/>
            <person name="Amann R."/>
            <person name="Jetten M.S.M."/>
            <person name="Mascher T."/>
            <person name="Medema M.H."/>
            <person name="Devos D.P."/>
            <person name="Kaster A.-K."/>
            <person name="Ovreas L."/>
            <person name="Rohde M."/>
            <person name="Galperin M.Y."/>
            <person name="Jogler C."/>
        </authorList>
    </citation>
    <scope>NUCLEOTIDE SEQUENCE [LARGE SCALE GENOMIC DNA]</scope>
    <source>
        <strain evidence="15">Pan97</strain>
    </source>
</reference>
<dbReference type="Pfam" id="PF01715">
    <property type="entry name" value="IPPT"/>
    <property type="match status" value="1"/>
</dbReference>
<evidence type="ECO:0000313" key="15">
    <source>
        <dbReference type="Proteomes" id="UP000318626"/>
    </source>
</evidence>
<dbReference type="EC" id="2.5.1.75" evidence="10"/>
<dbReference type="InterPro" id="IPR027417">
    <property type="entry name" value="P-loop_NTPase"/>
</dbReference>
<keyword evidence="5 10" id="KW-0819">tRNA processing</keyword>
<comment type="catalytic activity">
    <reaction evidence="9 10 11">
        <text>adenosine(37) in tRNA + dimethylallyl diphosphate = N(6)-dimethylallyladenosine(37) in tRNA + diphosphate</text>
        <dbReference type="Rhea" id="RHEA:26482"/>
        <dbReference type="Rhea" id="RHEA-COMP:10162"/>
        <dbReference type="Rhea" id="RHEA-COMP:10375"/>
        <dbReference type="ChEBI" id="CHEBI:33019"/>
        <dbReference type="ChEBI" id="CHEBI:57623"/>
        <dbReference type="ChEBI" id="CHEBI:74411"/>
        <dbReference type="ChEBI" id="CHEBI:74415"/>
        <dbReference type="EC" id="2.5.1.75"/>
    </reaction>
</comment>
<gene>
    <name evidence="10 14" type="primary">miaA</name>
    <name evidence="14" type="ORF">Pan97_33350</name>
</gene>
<name>A0A518CAM5_9BACT</name>
<feature type="region of interest" description="Interaction with substrate tRNA" evidence="10">
    <location>
        <begin position="64"/>
        <end position="67"/>
    </location>
</feature>
<evidence type="ECO:0000256" key="7">
    <source>
        <dbReference type="ARBA" id="ARBA00022840"/>
    </source>
</evidence>
<dbReference type="Gene3D" id="3.40.50.300">
    <property type="entry name" value="P-loop containing nucleotide triphosphate hydrolases"/>
    <property type="match status" value="1"/>
</dbReference>
<dbReference type="KEGG" id="bvo:Pan97_33350"/>
<feature type="site" description="Interaction with substrate tRNA" evidence="10">
    <location>
        <position position="130"/>
    </location>
</feature>
<dbReference type="GO" id="GO:0052381">
    <property type="term" value="F:tRNA dimethylallyltransferase activity"/>
    <property type="evidence" value="ECO:0007669"/>
    <property type="project" value="UniProtKB-UniRule"/>
</dbReference>
<keyword evidence="7 10" id="KW-0067">ATP-binding</keyword>
<comment type="similarity">
    <text evidence="3 10 13">Belongs to the IPP transferase family.</text>
</comment>
<accession>A0A518CAM5</accession>
<dbReference type="Proteomes" id="UP000318626">
    <property type="component" value="Chromosome"/>
</dbReference>
<proteinExistence type="inferred from homology"/>
<evidence type="ECO:0000256" key="9">
    <source>
        <dbReference type="ARBA" id="ARBA00049563"/>
    </source>
</evidence>
<evidence type="ECO:0000256" key="8">
    <source>
        <dbReference type="ARBA" id="ARBA00022842"/>
    </source>
</evidence>
<feature type="site" description="Interaction with substrate tRNA" evidence="10">
    <location>
        <position position="152"/>
    </location>
</feature>
<dbReference type="GO" id="GO:0006400">
    <property type="term" value="P:tRNA modification"/>
    <property type="evidence" value="ECO:0007669"/>
    <property type="project" value="TreeGrafter"/>
</dbReference>
<keyword evidence="6 10" id="KW-0547">Nucleotide-binding</keyword>
<dbReference type="PANTHER" id="PTHR11088:SF60">
    <property type="entry name" value="TRNA DIMETHYLALLYLTRANSFERASE"/>
    <property type="match status" value="1"/>
</dbReference>
<evidence type="ECO:0000256" key="13">
    <source>
        <dbReference type="RuleBase" id="RU003785"/>
    </source>
</evidence>
<dbReference type="NCBIfam" id="TIGR00174">
    <property type="entry name" value="miaA"/>
    <property type="match status" value="1"/>
</dbReference>
<comment type="subunit">
    <text evidence="10">Monomer.</text>
</comment>
<dbReference type="FunFam" id="1.10.20.140:FF:000001">
    <property type="entry name" value="tRNA dimethylallyltransferase"/>
    <property type="match status" value="1"/>
</dbReference>
<organism evidence="14 15">
    <name type="scientific">Bremerella volcania</name>
    <dbReference type="NCBI Taxonomy" id="2527984"/>
    <lineage>
        <taxon>Bacteria</taxon>
        <taxon>Pseudomonadati</taxon>
        <taxon>Planctomycetota</taxon>
        <taxon>Planctomycetia</taxon>
        <taxon>Pirellulales</taxon>
        <taxon>Pirellulaceae</taxon>
        <taxon>Bremerella</taxon>
    </lineage>
</organism>
<dbReference type="InterPro" id="IPR039657">
    <property type="entry name" value="Dimethylallyltransferase"/>
</dbReference>
<evidence type="ECO:0000256" key="12">
    <source>
        <dbReference type="RuleBase" id="RU003784"/>
    </source>
</evidence>
<dbReference type="GO" id="GO:0005524">
    <property type="term" value="F:ATP binding"/>
    <property type="evidence" value="ECO:0007669"/>
    <property type="project" value="UniProtKB-UniRule"/>
</dbReference>
<sequence length="338" mass="38003">MNLNIRRNQGFSLESTAISMTNPTTDKDFTFLDCWFLSGATASGKTRVGLHLAEKINAEIIALDSMSLYRAMDIGTAKPTLDEQAVIPHHLIDVLDPNENSSISHYLEMAEQAVKEIRGRGKEALFVGGTPLYLKALLRGLSEGPAPDPELRKALEEEAAKVGNAALHARLRLVDPLAAARIHENDTRRMIRALEVHQATGRPMSHYQFEFEDHVKPEDCKAFWLSWDRSVLHDRINQRVDTMFDVGLIEEVRRLLDTYSPLSTTAMQAVGYQEVIDYLADNQELESTKDRVKARTRQFAKRQCTWFRSLPECREVTLSGTLDAAAVAQQIYEMGTAS</sequence>
<keyword evidence="15" id="KW-1185">Reference proteome</keyword>
<comment type="caution">
    <text evidence="10">Lacks conserved residue(s) required for the propagation of feature annotation.</text>
</comment>
<comment type="cofactor">
    <cofactor evidence="1 10">
        <name>Mg(2+)</name>
        <dbReference type="ChEBI" id="CHEBI:18420"/>
    </cofactor>
</comment>
<evidence type="ECO:0000256" key="4">
    <source>
        <dbReference type="ARBA" id="ARBA00022679"/>
    </source>
</evidence>
<dbReference type="EMBL" id="CP036289">
    <property type="protein sequence ID" value="QDU76288.1"/>
    <property type="molecule type" value="Genomic_DNA"/>
</dbReference>
<dbReference type="AlphaFoldDB" id="A0A518CAM5"/>
<keyword evidence="8 10" id="KW-0460">Magnesium</keyword>
<evidence type="ECO:0000256" key="1">
    <source>
        <dbReference type="ARBA" id="ARBA00001946"/>
    </source>
</evidence>
<dbReference type="InterPro" id="IPR018022">
    <property type="entry name" value="IPT"/>
</dbReference>
<evidence type="ECO:0000256" key="2">
    <source>
        <dbReference type="ARBA" id="ARBA00003213"/>
    </source>
</evidence>
<dbReference type="Gene3D" id="1.10.20.140">
    <property type="match status" value="1"/>
</dbReference>
<protein>
    <recommendedName>
        <fullName evidence="10">tRNA dimethylallyltransferase</fullName>
        <ecNumber evidence="10">2.5.1.75</ecNumber>
    </recommendedName>
    <alternativeName>
        <fullName evidence="10">Dimethylallyl diphosphate:tRNA dimethylallyltransferase</fullName>
        <shortName evidence="10">DMAPP:tRNA dimethylallyltransferase</shortName>
        <shortName evidence="10">DMATase</shortName>
    </alternativeName>
    <alternativeName>
        <fullName evidence="10">Isopentenyl-diphosphate:tRNA isopentenyltransferase</fullName>
        <shortName evidence="10">IPP transferase</shortName>
        <shortName evidence="10">IPPT</shortName>
        <shortName evidence="10">IPTase</shortName>
    </alternativeName>
</protein>
<feature type="binding site" evidence="10">
    <location>
        <begin position="39"/>
        <end position="46"/>
    </location>
    <ligand>
        <name>ATP</name>
        <dbReference type="ChEBI" id="CHEBI:30616"/>
    </ligand>
</feature>
<evidence type="ECO:0000256" key="6">
    <source>
        <dbReference type="ARBA" id="ARBA00022741"/>
    </source>
</evidence>
<feature type="binding site" evidence="10">
    <location>
        <begin position="41"/>
        <end position="46"/>
    </location>
    <ligand>
        <name>substrate</name>
    </ligand>
</feature>
<evidence type="ECO:0000256" key="5">
    <source>
        <dbReference type="ARBA" id="ARBA00022694"/>
    </source>
</evidence>
<evidence type="ECO:0000256" key="11">
    <source>
        <dbReference type="RuleBase" id="RU003783"/>
    </source>
</evidence>
<comment type="function">
    <text evidence="2 10 12">Catalyzes the transfer of a dimethylallyl group onto the adenine at position 37 in tRNAs that read codons beginning with uridine, leading to the formation of N6-(dimethylallyl)adenosine (i(6)A).</text>
</comment>
<keyword evidence="4 10" id="KW-0808">Transferase</keyword>